<evidence type="ECO:0000259" key="9">
    <source>
        <dbReference type="PROSITE" id="PS50263"/>
    </source>
</evidence>
<dbReference type="EMBL" id="BAAATZ010000021">
    <property type="protein sequence ID" value="GAA2732031.1"/>
    <property type="molecule type" value="Genomic_DNA"/>
</dbReference>
<keyword evidence="3 8" id="KW-0808">Transferase</keyword>
<keyword evidence="4 8" id="KW-0812">Transmembrane</keyword>
<evidence type="ECO:0000313" key="11">
    <source>
        <dbReference type="Proteomes" id="UP001501842"/>
    </source>
</evidence>
<dbReference type="SUPFAM" id="SSF56317">
    <property type="entry name" value="Carbon-nitrogen hydrolase"/>
    <property type="match status" value="1"/>
</dbReference>
<feature type="transmembrane region" description="Helical" evidence="8">
    <location>
        <begin position="24"/>
        <end position="41"/>
    </location>
</feature>
<comment type="similarity">
    <text evidence="8">Belongs to the CN hydrolase family. Apolipoprotein N-acyltransferase subfamily.</text>
</comment>
<protein>
    <recommendedName>
        <fullName evidence="8">Apolipoprotein N-acyltransferase</fullName>
        <shortName evidence="8">ALP N-acyltransferase</shortName>
        <ecNumber evidence="8">2.3.1.269</ecNumber>
    </recommendedName>
</protein>
<dbReference type="Pfam" id="PF20154">
    <property type="entry name" value="LNT_N"/>
    <property type="match status" value="1"/>
</dbReference>
<feature type="transmembrane region" description="Helical" evidence="8">
    <location>
        <begin position="95"/>
        <end position="113"/>
    </location>
</feature>
<comment type="function">
    <text evidence="8">Catalyzes the phospholipid dependent N-acylation of the N-terminal cysteine of apolipoprotein, the last step in lipoprotein maturation.</text>
</comment>
<reference evidence="10 11" key="1">
    <citation type="journal article" date="2019" name="Int. J. Syst. Evol. Microbiol.">
        <title>The Global Catalogue of Microorganisms (GCM) 10K type strain sequencing project: providing services to taxonomists for standard genome sequencing and annotation.</title>
        <authorList>
            <consortium name="The Broad Institute Genomics Platform"/>
            <consortium name="The Broad Institute Genome Sequencing Center for Infectious Disease"/>
            <person name="Wu L."/>
            <person name="Ma J."/>
        </authorList>
    </citation>
    <scope>NUCLEOTIDE SEQUENCE [LARGE SCALE GENOMIC DNA]</scope>
    <source>
        <strain evidence="10 11">JCM 8201</strain>
    </source>
</reference>
<evidence type="ECO:0000256" key="1">
    <source>
        <dbReference type="ARBA" id="ARBA00004651"/>
    </source>
</evidence>
<dbReference type="EC" id="2.3.1.269" evidence="8"/>
<dbReference type="Gene3D" id="3.60.110.10">
    <property type="entry name" value="Carbon-nitrogen hydrolase"/>
    <property type="match status" value="1"/>
</dbReference>
<comment type="caution">
    <text evidence="10">The sequence shown here is derived from an EMBL/GenBank/DDBJ whole genome shotgun (WGS) entry which is preliminary data.</text>
</comment>
<evidence type="ECO:0000313" key="10">
    <source>
        <dbReference type="EMBL" id="GAA2732031.1"/>
    </source>
</evidence>
<dbReference type="Proteomes" id="UP001501842">
    <property type="component" value="Unassembled WGS sequence"/>
</dbReference>
<name>A0ABN3UGX2_9ACTN</name>
<evidence type="ECO:0000256" key="5">
    <source>
        <dbReference type="ARBA" id="ARBA00022989"/>
    </source>
</evidence>
<dbReference type="HAMAP" id="MF_01148">
    <property type="entry name" value="Lnt"/>
    <property type="match status" value="1"/>
</dbReference>
<dbReference type="InterPro" id="IPR004563">
    <property type="entry name" value="Apolipo_AcylTrfase"/>
</dbReference>
<feature type="transmembrane region" description="Helical" evidence="8">
    <location>
        <begin position="168"/>
        <end position="186"/>
    </location>
</feature>
<dbReference type="PROSITE" id="PS50263">
    <property type="entry name" value="CN_HYDROLASE"/>
    <property type="match status" value="1"/>
</dbReference>
<dbReference type="PANTHER" id="PTHR38686:SF1">
    <property type="entry name" value="APOLIPOPROTEIN N-ACYLTRANSFERASE"/>
    <property type="match status" value="1"/>
</dbReference>
<evidence type="ECO:0000256" key="7">
    <source>
        <dbReference type="ARBA" id="ARBA00023315"/>
    </source>
</evidence>
<comment type="catalytic activity">
    <reaction evidence="8">
        <text>N-terminal S-1,2-diacyl-sn-glyceryl-L-cysteinyl-[lipoprotein] + a glycerophospholipid = N-acyl-S-1,2-diacyl-sn-glyceryl-L-cysteinyl-[lipoprotein] + a 2-acyl-sn-glycero-3-phospholipid + H(+)</text>
        <dbReference type="Rhea" id="RHEA:48228"/>
        <dbReference type="Rhea" id="RHEA-COMP:14681"/>
        <dbReference type="Rhea" id="RHEA-COMP:14684"/>
        <dbReference type="ChEBI" id="CHEBI:15378"/>
        <dbReference type="ChEBI" id="CHEBI:136912"/>
        <dbReference type="ChEBI" id="CHEBI:140656"/>
        <dbReference type="ChEBI" id="CHEBI:140657"/>
        <dbReference type="ChEBI" id="CHEBI:140660"/>
        <dbReference type="EC" id="2.3.1.269"/>
    </reaction>
</comment>
<dbReference type="PANTHER" id="PTHR38686">
    <property type="entry name" value="APOLIPOPROTEIN N-ACYLTRANSFERASE"/>
    <property type="match status" value="1"/>
</dbReference>
<dbReference type="InterPro" id="IPR003010">
    <property type="entry name" value="C-N_Hydrolase"/>
</dbReference>
<keyword evidence="7 8" id="KW-0012">Acyltransferase</keyword>
<dbReference type="CDD" id="cd07571">
    <property type="entry name" value="ALP_N-acyl_transferase"/>
    <property type="match status" value="1"/>
</dbReference>
<dbReference type="NCBIfam" id="TIGR00546">
    <property type="entry name" value="lnt"/>
    <property type="match status" value="1"/>
</dbReference>
<dbReference type="Pfam" id="PF00795">
    <property type="entry name" value="CN_hydrolase"/>
    <property type="match status" value="1"/>
</dbReference>
<feature type="transmembrane region" description="Helical" evidence="8">
    <location>
        <begin position="133"/>
        <end position="161"/>
    </location>
</feature>
<comment type="subcellular location">
    <subcellularLocation>
        <location evidence="1 8">Cell membrane</location>
        <topology evidence="1 8">Multi-pass membrane protein</topology>
    </subcellularLocation>
</comment>
<evidence type="ECO:0000256" key="3">
    <source>
        <dbReference type="ARBA" id="ARBA00022679"/>
    </source>
</evidence>
<comment type="pathway">
    <text evidence="8">Protein modification; lipoprotein biosynthesis (N-acyl transfer).</text>
</comment>
<keyword evidence="6 8" id="KW-0472">Membrane</keyword>
<organism evidence="10 11">
    <name type="scientific">Actinocorallia aurantiaca</name>
    <dbReference type="NCBI Taxonomy" id="46204"/>
    <lineage>
        <taxon>Bacteria</taxon>
        <taxon>Bacillati</taxon>
        <taxon>Actinomycetota</taxon>
        <taxon>Actinomycetes</taxon>
        <taxon>Streptosporangiales</taxon>
        <taxon>Thermomonosporaceae</taxon>
        <taxon>Actinocorallia</taxon>
    </lineage>
</organism>
<evidence type="ECO:0000256" key="4">
    <source>
        <dbReference type="ARBA" id="ARBA00022692"/>
    </source>
</evidence>
<dbReference type="InterPro" id="IPR036526">
    <property type="entry name" value="C-N_Hydrolase_sf"/>
</dbReference>
<dbReference type="RefSeq" id="WP_344453055.1">
    <property type="nucleotide sequence ID" value="NZ_BAAATZ010000021.1"/>
</dbReference>
<keyword evidence="5 8" id="KW-1133">Transmembrane helix</keyword>
<keyword evidence="11" id="KW-1185">Reference proteome</keyword>
<sequence length="476" mass="49866">MIWSLLAGALPVLAFPRPDLGWLAWAALIPGLLLVRSAPSASQALRRGWCFGAGYLLAALYWTVPNIGPALLPVAVVFGAPWAAWGAAARACRGWEALLVLPAVWVVGEYLRSWHGFGGPWALYGTSQWRYPAVLSLASVGGVWLLSFVLVLVNTALALALTRFDRRVLLAVPAVALCLPPAWWAGGAGSEGRPWRVALVQPGVVHSPAERFAAGERISAGVTGADLIVWGESSVGTDLSRAPELRGRLAGLGTVLVNEDARDARGRISKSSVLLVDGVERGRYVKTRLVPFGEYIPLRPALGWLAGISEAAAEDRVPGTGGTVLDVEGMPVAPVICFESAFPDLGRAAVGGGARVIVVQSATSTFQESWAPPQHAALAAVRAAETGRPVVQAALTGVSAAFDSRGRRLAWADTGERGAVAVTLRPPEAGSRTPYAVLGDVVPLLCVLLVAGLGVRPLAEKSMRVDREEGFTGSGS</sequence>
<gene>
    <name evidence="10" type="primary">lnt_2</name>
    <name evidence="8" type="synonym">lnt</name>
    <name evidence="10" type="ORF">GCM10010439_48830</name>
</gene>
<evidence type="ECO:0000256" key="8">
    <source>
        <dbReference type="HAMAP-Rule" id="MF_01148"/>
    </source>
</evidence>
<feature type="domain" description="CN hydrolase" evidence="9">
    <location>
        <begin position="195"/>
        <end position="426"/>
    </location>
</feature>
<keyword evidence="2 8" id="KW-1003">Cell membrane</keyword>
<accession>A0ABN3UGX2</accession>
<evidence type="ECO:0000256" key="2">
    <source>
        <dbReference type="ARBA" id="ARBA00022475"/>
    </source>
</evidence>
<feature type="transmembrane region" description="Helical" evidence="8">
    <location>
        <begin position="48"/>
        <end position="64"/>
    </location>
</feature>
<feature type="transmembrane region" description="Helical" evidence="8">
    <location>
        <begin position="70"/>
        <end position="88"/>
    </location>
</feature>
<dbReference type="InterPro" id="IPR045378">
    <property type="entry name" value="LNT_N"/>
</dbReference>
<proteinExistence type="inferred from homology"/>
<evidence type="ECO:0000256" key="6">
    <source>
        <dbReference type="ARBA" id="ARBA00023136"/>
    </source>
</evidence>